<evidence type="ECO:0000256" key="4">
    <source>
        <dbReference type="ARBA" id="ARBA00015262"/>
    </source>
</evidence>
<dbReference type="CDD" id="cd00886">
    <property type="entry name" value="MogA_MoaB"/>
    <property type="match status" value="1"/>
</dbReference>
<dbReference type="SMART" id="SM00852">
    <property type="entry name" value="MoCF_biosynth"/>
    <property type="match status" value="1"/>
</dbReference>
<sequence>MSYELHQETSQLEHVRCAVLTISDTRTEETDRSGTLLRNRLQEHGHQVVHYAIVPDEPEMIGALLDELAGKVDVILTTGGTGISHRDTTYEVVAARLEKTLPGFGELFRMLSFQEIGSGAMLSRAIGGVYRNTLIFALPGSLGAVKLALDRLLLPELRHLVWEIRRHQSLP</sequence>
<gene>
    <name evidence="8" type="ORF">ENO59_05895</name>
</gene>
<dbReference type="GO" id="GO:0005829">
    <property type="term" value="C:cytosol"/>
    <property type="evidence" value="ECO:0007669"/>
    <property type="project" value="TreeGrafter"/>
</dbReference>
<dbReference type="InterPro" id="IPR008284">
    <property type="entry name" value="MoCF_biosynth_CS"/>
</dbReference>
<evidence type="ECO:0000256" key="5">
    <source>
        <dbReference type="ARBA" id="ARBA00023150"/>
    </source>
</evidence>
<organism evidence="8">
    <name type="scientific">Rhodothermus marinus</name>
    <name type="common">Rhodothermus obamensis</name>
    <dbReference type="NCBI Taxonomy" id="29549"/>
    <lineage>
        <taxon>Bacteria</taxon>
        <taxon>Pseudomonadati</taxon>
        <taxon>Rhodothermota</taxon>
        <taxon>Rhodothermia</taxon>
        <taxon>Rhodothermales</taxon>
        <taxon>Rhodothermaceae</taxon>
        <taxon>Rhodothermus</taxon>
    </lineage>
</organism>
<name>A0A7V2B0F7_RHOMR</name>
<comment type="similarity">
    <text evidence="3 6">Belongs to the MoaB/Mog family.</text>
</comment>
<comment type="caution">
    <text evidence="8">The sequence shown here is derived from an EMBL/GenBank/DDBJ whole genome shotgun (WGS) entry which is preliminary data.</text>
</comment>
<dbReference type="UniPathway" id="UPA00344"/>
<dbReference type="PIRSF" id="PIRSF006443">
    <property type="entry name" value="MoaB"/>
    <property type="match status" value="1"/>
</dbReference>
<protein>
    <recommendedName>
        <fullName evidence="4 6">Molybdenum cofactor biosynthesis protein B</fullName>
    </recommendedName>
</protein>
<evidence type="ECO:0000313" key="8">
    <source>
        <dbReference type="EMBL" id="HER96033.1"/>
    </source>
</evidence>
<proteinExistence type="inferred from homology"/>
<dbReference type="SUPFAM" id="SSF53218">
    <property type="entry name" value="Molybdenum cofactor biosynthesis proteins"/>
    <property type="match status" value="1"/>
</dbReference>
<dbReference type="Gene3D" id="3.40.980.10">
    <property type="entry name" value="MoaB/Mog-like domain"/>
    <property type="match status" value="1"/>
</dbReference>
<comment type="pathway">
    <text evidence="2 6">Cofactor biosynthesis; molybdopterin biosynthesis.</text>
</comment>
<accession>A0A7V2B0F7</accession>
<dbReference type="EMBL" id="DSGB01000004">
    <property type="protein sequence ID" value="HER96033.1"/>
    <property type="molecule type" value="Genomic_DNA"/>
</dbReference>
<dbReference type="Pfam" id="PF00994">
    <property type="entry name" value="MoCF_biosynth"/>
    <property type="match status" value="1"/>
</dbReference>
<evidence type="ECO:0000256" key="1">
    <source>
        <dbReference type="ARBA" id="ARBA00003487"/>
    </source>
</evidence>
<evidence type="ECO:0000259" key="7">
    <source>
        <dbReference type="SMART" id="SM00852"/>
    </source>
</evidence>
<reference evidence="8" key="1">
    <citation type="journal article" date="2020" name="mSystems">
        <title>Genome- and Community-Level Interaction Insights into Carbon Utilization and Element Cycling Functions of Hydrothermarchaeota in Hydrothermal Sediment.</title>
        <authorList>
            <person name="Zhou Z."/>
            <person name="Liu Y."/>
            <person name="Xu W."/>
            <person name="Pan J."/>
            <person name="Luo Z.H."/>
            <person name="Li M."/>
        </authorList>
    </citation>
    <scope>NUCLEOTIDE SEQUENCE [LARGE SCALE GENOMIC DNA]</scope>
    <source>
        <strain evidence="8">SpSt-143</strain>
    </source>
</reference>
<dbReference type="NCBIfam" id="TIGR00177">
    <property type="entry name" value="molyb_syn"/>
    <property type="match status" value="1"/>
</dbReference>
<dbReference type="InterPro" id="IPR036425">
    <property type="entry name" value="MoaB/Mog-like_dom_sf"/>
</dbReference>
<dbReference type="PANTHER" id="PTHR43232:SF2">
    <property type="entry name" value="MOLYBDENUM COFACTOR BIOSYNTHESIS PROTEIN B"/>
    <property type="match status" value="1"/>
</dbReference>
<evidence type="ECO:0000256" key="3">
    <source>
        <dbReference type="ARBA" id="ARBA00006112"/>
    </source>
</evidence>
<dbReference type="PANTHER" id="PTHR43232">
    <property type="entry name" value="MOLYBDENUM COFACTOR BIOSYNTHESIS PROTEIN B"/>
    <property type="match status" value="1"/>
</dbReference>
<dbReference type="GO" id="GO:0006777">
    <property type="term" value="P:Mo-molybdopterin cofactor biosynthetic process"/>
    <property type="evidence" value="ECO:0007669"/>
    <property type="project" value="UniProtKB-UniRule"/>
</dbReference>
<evidence type="ECO:0000256" key="2">
    <source>
        <dbReference type="ARBA" id="ARBA00005046"/>
    </source>
</evidence>
<dbReference type="AlphaFoldDB" id="A0A7V2B0F7"/>
<dbReference type="FunFam" id="3.40.980.10:FF:000006">
    <property type="entry name" value="Molybdenum cofactor biosynthesis protein B"/>
    <property type="match status" value="1"/>
</dbReference>
<keyword evidence="5 6" id="KW-0501">Molybdenum cofactor biosynthesis</keyword>
<dbReference type="PROSITE" id="PS01078">
    <property type="entry name" value="MOCF_BIOSYNTHESIS_1"/>
    <property type="match status" value="1"/>
</dbReference>
<feature type="domain" description="MoaB/Mog" evidence="7">
    <location>
        <begin position="18"/>
        <end position="160"/>
    </location>
</feature>
<comment type="function">
    <text evidence="1 6">May be involved in the biosynthesis of molybdopterin.</text>
</comment>
<dbReference type="InterPro" id="IPR012245">
    <property type="entry name" value="MoaB"/>
</dbReference>
<evidence type="ECO:0000256" key="6">
    <source>
        <dbReference type="PIRNR" id="PIRNR006443"/>
    </source>
</evidence>
<dbReference type="InterPro" id="IPR001453">
    <property type="entry name" value="MoaB/Mog_dom"/>
</dbReference>